<accession>I8HZZ1</accession>
<dbReference type="PANTHER" id="PTHR36573:SF1">
    <property type="entry name" value="INTERMEMBRANE PHOSPHOLIPID TRANSPORT SYSTEM BINDING PROTEIN MLAC"/>
    <property type="match status" value="1"/>
</dbReference>
<dbReference type="InterPro" id="IPR042245">
    <property type="entry name" value="Tgt2/MlaC_sf"/>
</dbReference>
<comment type="caution">
    <text evidence="2">The sequence shown here is derived from an EMBL/GenBank/DDBJ whole genome shotgun (WGS) entry which is preliminary data.</text>
</comment>
<proteinExistence type="predicted"/>
<dbReference type="STRING" id="1172194.WQQ_28330"/>
<reference evidence="2 3" key="1">
    <citation type="journal article" date="2012" name="J. Bacteriol.">
        <title>Genome Sequence of n-Alkane-Degrading Hydrocarboniphaga effusa Strain AP103T (ATCC BAA-332T).</title>
        <authorList>
            <person name="Chang H.K."/>
            <person name="Zylstra G.J."/>
            <person name="Chae J.C."/>
        </authorList>
    </citation>
    <scope>NUCLEOTIDE SEQUENCE [LARGE SCALE GENOMIC DNA]</scope>
    <source>
        <strain evidence="2 3">AP103</strain>
    </source>
</reference>
<dbReference type="Proteomes" id="UP000003704">
    <property type="component" value="Unassembled WGS sequence"/>
</dbReference>
<dbReference type="PIRSF" id="PIRSF004649">
    <property type="entry name" value="MlaC"/>
    <property type="match status" value="1"/>
</dbReference>
<dbReference type="EMBL" id="AKGD01000002">
    <property type="protein sequence ID" value="EIT69251.1"/>
    <property type="molecule type" value="Genomic_DNA"/>
</dbReference>
<dbReference type="AlphaFoldDB" id="I8HZZ1"/>
<dbReference type="PANTHER" id="PTHR36573">
    <property type="entry name" value="INTERMEMBRANE PHOSPHOLIPID TRANSPORT SYSTEM BINDING PROTEIN MLAC"/>
    <property type="match status" value="1"/>
</dbReference>
<evidence type="ECO:0000313" key="3">
    <source>
        <dbReference type="Proteomes" id="UP000003704"/>
    </source>
</evidence>
<dbReference type="OrthoDB" id="9787053at2"/>
<evidence type="ECO:0008006" key="4">
    <source>
        <dbReference type="Google" id="ProtNLM"/>
    </source>
</evidence>
<evidence type="ECO:0000313" key="2">
    <source>
        <dbReference type="EMBL" id="EIT69251.1"/>
    </source>
</evidence>
<dbReference type="Gene3D" id="3.10.450.710">
    <property type="entry name" value="Tgt2/MlaC"/>
    <property type="match status" value="1"/>
</dbReference>
<dbReference type="InterPro" id="IPR008869">
    <property type="entry name" value="MlaC/ttg2D"/>
</dbReference>
<evidence type="ECO:0000256" key="1">
    <source>
        <dbReference type="SAM" id="SignalP"/>
    </source>
</evidence>
<feature type="chain" id="PRO_5003713250" description="Toluene tolerance family protein" evidence="1">
    <location>
        <begin position="24"/>
        <end position="213"/>
    </location>
</feature>
<feature type="signal peptide" evidence="1">
    <location>
        <begin position="1"/>
        <end position="23"/>
    </location>
</feature>
<dbReference type="RefSeq" id="WP_007185774.1">
    <property type="nucleotide sequence ID" value="NZ_AKGD01000002.1"/>
</dbReference>
<keyword evidence="3" id="KW-1185">Reference proteome</keyword>
<name>I8HZZ1_9GAMM</name>
<dbReference type="Pfam" id="PF05494">
    <property type="entry name" value="MlaC"/>
    <property type="match status" value="1"/>
</dbReference>
<organism evidence="2 3">
    <name type="scientific">Hydrocarboniphaga effusa AP103</name>
    <dbReference type="NCBI Taxonomy" id="1172194"/>
    <lineage>
        <taxon>Bacteria</taxon>
        <taxon>Pseudomonadati</taxon>
        <taxon>Pseudomonadota</taxon>
        <taxon>Gammaproteobacteria</taxon>
        <taxon>Nevskiales</taxon>
        <taxon>Nevskiaceae</taxon>
        <taxon>Hydrocarboniphaga</taxon>
    </lineage>
</organism>
<gene>
    <name evidence="2" type="ORF">WQQ_28330</name>
</gene>
<protein>
    <recommendedName>
        <fullName evidence="4">Toluene tolerance family protein</fullName>
    </recommendedName>
</protein>
<keyword evidence="1" id="KW-0732">Signal</keyword>
<sequence length="213" mass="23198">MKPLFARLSLLFSAASIAVAAVAAPTAPDEVIKSAQGSLQTDISENKAKYQTDKPAFYQMVDSRVTQYFDTKYIAQTILAQNYRTATPDQRTRFESAFKKMLINSYADALLQYADSVKAEVQPAKIADGSDRATVNTKLIRPDAPPVAVAFDMRQKPVGADWKVVDIKVENISLVTSFRSQVAAQIKASSLDAVIQKLESGQQVVAPPAEAKP</sequence>